<dbReference type="InterPro" id="IPR010921">
    <property type="entry name" value="Trp_repressor/repl_initiator"/>
</dbReference>
<reference evidence="3 4" key="1">
    <citation type="submission" date="2018-09" db="EMBL/GenBank/DDBJ databases">
        <title>Genome sequencing of Aeromonas veronii MS-17-88.</title>
        <authorList>
            <person name="Tekedar H.C."/>
            <person name="Arick M.A."/>
            <person name="Hsu C.-Y."/>
            <person name="Thrash A."/>
            <person name="Karsi A."/>
            <person name="Lawrence M.L."/>
            <person name="Abdelhamed H."/>
        </authorList>
    </citation>
    <scope>NUCLEOTIDE SEQUENCE [LARGE SCALE GENOMIC DNA]</scope>
    <source>
        <strain evidence="3 4">MS 17-88</strain>
    </source>
</reference>
<gene>
    <name evidence="3" type="ORF">D6R50_05670</name>
</gene>
<evidence type="ECO:0000256" key="1">
    <source>
        <dbReference type="SAM" id="MobiDB-lite"/>
    </source>
</evidence>
<dbReference type="InterPro" id="IPR050900">
    <property type="entry name" value="Transposase_IS3/IS150/IS904"/>
</dbReference>
<comment type="caution">
    <text evidence="3">The sequence shown here is derived from an EMBL/GenBank/DDBJ whole genome shotgun (WGS) entry which is preliminary data.</text>
</comment>
<accession>A0A3A9IV41</accession>
<dbReference type="Proteomes" id="UP000281725">
    <property type="component" value="Unassembled WGS sequence"/>
</dbReference>
<dbReference type="NCBIfam" id="NF033516">
    <property type="entry name" value="transpos_IS3"/>
    <property type="match status" value="1"/>
</dbReference>
<dbReference type="AlphaFoldDB" id="A0A3A9IV41"/>
<dbReference type="PANTHER" id="PTHR46889:SF5">
    <property type="entry name" value="INTEGRASE PROTEIN"/>
    <property type="match status" value="1"/>
</dbReference>
<dbReference type="GO" id="GO:0043565">
    <property type="term" value="F:sequence-specific DNA binding"/>
    <property type="evidence" value="ECO:0007669"/>
    <property type="project" value="InterPro"/>
</dbReference>
<name>A0A3A9IV41_AERVE</name>
<dbReference type="Gene3D" id="1.10.10.10">
    <property type="entry name" value="Winged helix-like DNA-binding domain superfamily/Winged helix DNA-binding domain"/>
    <property type="match status" value="1"/>
</dbReference>
<evidence type="ECO:0000259" key="2">
    <source>
        <dbReference type="PROSITE" id="PS50994"/>
    </source>
</evidence>
<dbReference type="Gene3D" id="3.30.420.10">
    <property type="entry name" value="Ribonuclease H-like superfamily/Ribonuclease H"/>
    <property type="match status" value="1"/>
</dbReference>
<dbReference type="SUPFAM" id="SSF48295">
    <property type="entry name" value="TrpR-like"/>
    <property type="match status" value="1"/>
</dbReference>
<dbReference type="PROSITE" id="PS50994">
    <property type="entry name" value="INTEGRASE"/>
    <property type="match status" value="1"/>
</dbReference>
<proteinExistence type="predicted"/>
<dbReference type="Pfam" id="PF00665">
    <property type="entry name" value="rve"/>
    <property type="match status" value="1"/>
</dbReference>
<dbReference type="InterPro" id="IPR012337">
    <property type="entry name" value="RNaseH-like_sf"/>
</dbReference>
<dbReference type="RefSeq" id="WP_120414501.1">
    <property type="nucleotide sequence ID" value="NZ_RAWX01000001.1"/>
</dbReference>
<dbReference type="GO" id="GO:0015074">
    <property type="term" value="P:DNA integration"/>
    <property type="evidence" value="ECO:0007669"/>
    <property type="project" value="InterPro"/>
</dbReference>
<dbReference type="InterPro" id="IPR036397">
    <property type="entry name" value="RNaseH_sf"/>
</dbReference>
<sequence>MGLGVKRTQRDYSLTFKLALVEQIEKGELTYKQAQVRYGIQGRSTVLVWLRKHGRQDWSQGASVRAGRSITMPDPDNQTPEQRIKELEQQLALMSQKAQFFEAVVDVLKNDYGVSIGKKATRQVLSQRQVERLTIVRACLFLGISRQAYYKRNRVADERHAQGLQVVRFVRQVRLRQPRVGTRKLHYLLQGQDDGGLKVGRDRLFRILAEHRLLVLPRRAYHKTTHSFHRFYRHPNLLKAGPEQVTPVAPEQVWVADITYLPARSGPLYLSLVTDAYSRKIVGHHVHEGMHAKSVAMAFKKALKQRCGSGELIHHSDRGVQYCSVLYQSLHERYGVKCSMTDGYDCYQNALAERVNGILKGELLLQSPQDLTQAREMVREAVDIYNAERPHHALKYRTPDAVHRGF</sequence>
<feature type="region of interest" description="Disordered" evidence="1">
    <location>
        <begin position="60"/>
        <end position="79"/>
    </location>
</feature>
<protein>
    <submittedName>
        <fullName evidence="3">IS3 family transposase</fullName>
    </submittedName>
</protein>
<feature type="domain" description="Integrase catalytic" evidence="2">
    <location>
        <begin position="246"/>
        <end position="406"/>
    </location>
</feature>
<dbReference type="InterPro" id="IPR001584">
    <property type="entry name" value="Integrase_cat-core"/>
</dbReference>
<evidence type="ECO:0000313" key="3">
    <source>
        <dbReference type="EMBL" id="RKJ92061.1"/>
    </source>
</evidence>
<dbReference type="PANTHER" id="PTHR46889">
    <property type="entry name" value="TRANSPOSASE INSF FOR INSERTION SEQUENCE IS3B-RELATED"/>
    <property type="match status" value="1"/>
</dbReference>
<evidence type="ECO:0000313" key="4">
    <source>
        <dbReference type="Proteomes" id="UP000281725"/>
    </source>
</evidence>
<organism evidence="3 4">
    <name type="scientific">Aeromonas veronii</name>
    <dbReference type="NCBI Taxonomy" id="654"/>
    <lineage>
        <taxon>Bacteria</taxon>
        <taxon>Pseudomonadati</taxon>
        <taxon>Pseudomonadota</taxon>
        <taxon>Gammaproteobacteria</taxon>
        <taxon>Aeromonadales</taxon>
        <taxon>Aeromonadaceae</taxon>
        <taxon>Aeromonas</taxon>
    </lineage>
</organism>
<dbReference type="EMBL" id="RAWX01000001">
    <property type="protein sequence ID" value="RKJ92061.1"/>
    <property type="molecule type" value="Genomic_DNA"/>
</dbReference>
<dbReference type="SUPFAM" id="SSF53098">
    <property type="entry name" value="Ribonuclease H-like"/>
    <property type="match status" value="1"/>
</dbReference>
<dbReference type="InterPro" id="IPR048020">
    <property type="entry name" value="Transpos_IS3"/>
</dbReference>
<dbReference type="InterPro" id="IPR036388">
    <property type="entry name" value="WH-like_DNA-bd_sf"/>
</dbReference>